<dbReference type="InterPro" id="IPR053013">
    <property type="entry name" value="LAT"/>
</dbReference>
<proteinExistence type="predicted"/>
<name>A0A1E4T317_9ASCO</name>
<keyword evidence="2" id="KW-1185">Reference proteome</keyword>
<evidence type="ECO:0000313" key="2">
    <source>
        <dbReference type="Proteomes" id="UP000094801"/>
    </source>
</evidence>
<accession>A0A1E4T317</accession>
<dbReference type="EMBL" id="KV453850">
    <property type="protein sequence ID" value="ODV86146.1"/>
    <property type="molecule type" value="Genomic_DNA"/>
</dbReference>
<gene>
    <name evidence="1" type="ORF">CANARDRAFT_27412</name>
</gene>
<dbReference type="Proteomes" id="UP000094801">
    <property type="component" value="Unassembled WGS sequence"/>
</dbReference>
<dbReference type="OrthoDB" id="2020070at2759"/>
<evidence type="ECO:0000313" key="1">
    <source>
        <dbReference type="EMBL" id="ODV86146.1"/>
    </source>
</evidence>
<dbReference type="PANTHER" id="PTHR34815:SF2">
    <property type="entry name" value="N-ACETYLTRANSFERASE DOMAIN-CONTAINING PROTEIN"/>
    <property type="match status" value="1"/>
</dbReference>
<dbReference type="AlphaFoldDB" id="A0A1E4T317"/>
<protein>
    <recommendedName>
        <fullName evidence="3">N-acetyltransferase domain-containing protein</fullName>
    </recommendedName>
</protein>
<sequence length="164" mass="18672">MHLESYPHLELQPTQSDLDINYCQKLNYPEWGKPLTLEGYLERERINYNHELCNYKRNWNDDSYGVVYWVLRDTTIIDVDDDDNESNIVCACETLLRPSLFIDGSSGSGTLKDCISGCLGSVFTIPKYRSKGYASKMLGALPIALKTHGFVDNLNFLTLYSEIG</sequence>
<organism evidence="1 2">
    <name type="scientific">[Candida] arabinofermentans NRRL YB-2248</name>
    <dbReference type="NCBI Taxonomy" id="983967"/>
    <lineage>
        <taxon>Eukaryota</taxon>
        <taxon>Fungi</taxon>
        <taxon>Dikarya</taxon>
        <taxon>Ascomycota</taxon>
        <taxon>Saccharomycotina</taxon>
        <taxon>Pichiomycetes</taxon>
        <taxon>Pichiales</taxon>
        <taxon>Pichiaceae</taxon>
        <taxon>Ogataea</taxon>
        <taxon>Ogataea/Candida clade</taxon>
    </lineage>
</organism>
<dbReference type="PANTHER" id="PTHR34815">
    <property type="entry name" value="LYSINE ACETYLTRANSFERASE"/>
    <property type="match status" value="1"/>
</dbReference>
<evidence type="ECO:0008006" key="3">
    <source>
        <dbReference type="Google" id="ProtNLM"/>
    </source>
</evidence>
<feature type="non-terminal residue" evidence="1">
    <location>
        <position position="164"/>
    </location>
</feature>
<dbReference type="STRING" id="983967.A0A1E4T317"/>
<reference evidence="2" key="1">
    <citation type="submission" date="2016-04" db="EMBL/GenBank/DDBJ databases">
        <title>Comparative genomics of biotechnologically important yeasts.</title>
        <authorList>
            <consortium name="DOE Joint Genome Institute"/>
            <person name="Riley R."/>
            <person name="Haridas S."/>
            <person name="Wolfe K.H."/>
            <person name="Lopes M.R."/>
            <person name="Hittinger C.T."/>
            <person name="Goker M."/>
            <person name="Salamov A."/>
            <person name="Wisecaver J."/>
            <person name="Long T.M."/>
            <person name="Aerts A.L."/>
            <person name="Barry K."/>
            <person name="Choi C."/>
            <person name="Clum A."/>
            <person name="Coughlan A.Y."/>
            <person name="Deshpande S."/>
            <person name="Douglass A.P."/>
            <person name="Hanson S.J."/>
            <person name="Klenk H.-P."/>
            <person name="Labutti K."/>
            <person name="Lapidus A."/>
            <person name="Lindquist E."/>
            <person name="Lipzen A."/>
            <person name="Meier-Kolthoff J.P."/>
            <person name="Ohm R.A."/>
            <person name="Otillar R.P."/>
            <person name="Pangilinan J."/>
            <person name="Peng Y."/>
            <person name="Rokas A."/>
            <person name="Rosa C.A."/>
            <person name="Scheuner C."/>
            <person name="Sibirny A.A."/>
            <person name="Slot J.C."/>
            <person name="Stielow J.B."/>
            <person name="Sun H."/>
            <person name="Kurtzman C.P."/>
            <person name="Blackwell M."/>
            <person name="Grigoriev I.V."/>
            <person name="Jeffries T.W."/>
        </authorList>
    </citation>
    <scope>NUCLEOTIDE SEQUENCE [LARGE SCALE GENOMIC DNA]</scope>
    <source>
        <strain evidence="2">NRRL YB-2248</strain>
    </source>
</reference>